<gene>
    <name evidence="1" type="ORF">RDWZM_009820</name>
</gene>
<evidence type="ECO:0000313" key="1">
    <source>
        <dbReference type="EMBL" id="KAJ6218663.1"/>
    </source>
</evidence>
<protein>
    <submittedName>
        <fullName evidence="1">Uncharacterized protein</fullName>
    </submittedName>
</protein>
<proteinExistence type="predicted"/>
<accession>A0A9Q0RK20</accession>
<name>A0A9Q0RK20_BLOTA</name>
<organism evidence="1 2">
    <name type="scientific">Blomia tropicalis</name>
    <name type="common">Mite</name>
    <dbReference type="NCBI Taxonomy" id="40697"/>
    <lineage>
        <taxon>Eukaryota</taxon>
        <taxon>Metazoa</taxon>
        <taxon>Ecdysozoa</taxon>
        <taxon>Arthropoda</taxon>
        <taxon>Chelicerata</taxon>
        <taxon>Arachnida</taxon>
        <taxon>Acari</taxon>
        <taxon>Acariformes</taxon>
        <taxon>Sarcoptiformes</taxon>
        <taxon>Astigmata</taxon>
        <taxon>Glycyphagoidea</taxon>
        <taxon>Echimyopodidae</taxon>
        <taxon>Blomia</taxon>
    </lineage>
</organism>
<reference evidence="1" key="1">
    <citation type="submission" date="2022-12" db="EMBL/GenBank/DDBJ databases">
        <title>Genome assemblies of Blomia tropicalis.</title>
        <authorList>
            <person name="Cui Y."/>
        </authorList>
    </citation>
    <scope>NUCLEOTIDE SEQUENCE</scope>
    <source>
        <tissue evidence="1">Adult mites</tissue>
    </source>
</reference>
<dbReference type="Proteomes" id="UP001142055">
    <property type="component" value="Chromosome 3"/>
</dbReference>
<keyword evidence="2" id="KW-1185">Reference proteome</keyword>
<sequence length="150" mass="17134">MANSQFNLVQPRYIEKKESIDQYLVYFTDLVVANGWDEVRAAAVFKTVLPAGSDIRSFINSFTPEEQNSFSVIKTKIKKSREPVRDSLVTEFYDVSRKKGQSLDDLAARVVKLTDQLYPSMPKDYKVLIERDRFLAALNPELRVAIVGPQ</sequence>
<feature type="non-terminal residue" evidence="1">
    <location>
        <position position="150"/>
    </location>
</feature>
<evidence type="ECO:0000313" key="2">
    <source>
        <dbReference type="Proteomes" id="UP001142055"/>
    </source>
</evidence>
<dbReference type="EMBL" id="JAPWDV010000003">
    <property type="protein sequence ID" value="KAJ6218663.1"/>
    <property type="molecule type" value="Genomic_DNA"/>
</dbReference>
<dbReference type="AlphaFoldDB" id="A0A9Q0RK20"/>
<comment type="caution">
    <text evidence="1">The sequence shown here is derived from an EMBL/GenBank/DDBJ whole genome shotgun (WGS) entry which is preliminary data.</text>
</comment>